<protein>
    <submittedName>
        <fullName evidence="1">Uncharacterized protein</fullName>
    </submittedName>
</protein>
<organism evidence="1">
    <name type="scientific">Pithovirus LCPAC403</name>
    <dbReference type="NCBI Taxonomy" id="2506596"/>
    <lineage>
        <taxon>Viruses</taxon>
        <taxon>Pithoviruses</taxon>
    </lineage>
</organism>
<evidence type="ECO:0000313" key="1">
    <source>
        <dbReference type="EMBL" id="QBK93138.1"/>
    </source>
</evidence>
<reference evidence="1" key="1">
    <citation type="journal article" date="2019" name="MBio">
        <title>Virus Genomes from Deep Sea Sediments Expand the Ocean Megavirome and Support Independent Origins of Viral Gigantism.</title>
        <authorList>
            <person name="Backstrom D."/>
            <person name="Yutin N."/>
            <person name="Jorgensen S.L."/>
            <person name="Dharamshi J."/>
            <person name="Homa F."/>
            <person name="Zaremba-Niedwiedzka K."/>
            <person name="Spang A."/>
            <person name="Wolf Y.I."/>
            <person name="Koonin E.V."/>
            <person name="Ettema T.J."/>
        </authorList>
    </citation>
    <scope>NUCLEOTIDE SEQUENCE</scope>
</reference>
<proteinExistence type="predicted"/>
<dbReference type="EMBL" id="MK500590">
    <property type="protein sequence ID" value="QBK93138.1"/>
    <property type="molecule type" value="Genomic_DNA"/>
</dbReference>
<sequence length="611" mass="70890">MSISEEKLDLLELNESEEKLFIINRISLVTDPENWPEDSMPRLMYEGDRDAPEYVINNPKMKRKSIELVKSVIFRETEGPVLNLIDVDWNNVELTTRYLGLGVGIDFLYPLFLSPNDRAMWYDECKSRISHVCQYRPEDNADEDLLRMNLSDVITTNSPYITLNNLNLHPERLEKVRESEEKEVITDADQKKNDLIDEIVNTLSGVSDLLIVRDVALARFRGIKSFIKQSIGIKGFEPVRGAITIDVFAYGPDALEHIIEAVRLCLELSKKNFREYHRERGESEEITFMRVKGLLTPNRTRHKIIVPVTSINKTVLNVVFPLVRLHSKHDILTKIPLDCFAIGFDPRDPNMFYGLPRTYRSLDTMTNVVDPTRNGMRYLRMLNGVSIIGFDIAIPGFNIDDIDKLPCSDKILKVLNLARSAELLEERGKYVRPPSGTSTEIRQQMRQDNKKIRQSVYKIEDRITDMKLSGLVLLLAKIIHWGMHSFHHNRYSEFELAIEHQITPQSIRSIYKHPDRARVIFGDVLNQGEREFRITATRRDQGNIIIEDLKYTPLFPKIELLSFYLHSALYQVKTAFYEQYTCMEDINMPDDVDREDADVYEMLNTLSQRTL</sequence>
<accession>A0A481ZB28</accession>
<name>A0A481ZB28_9VIRU</name>
<gene>
    <name evidence="1" type="ORF">LCPAC403_02720</name>
</gene>